<evidence type="ECO:0000259" key="1">
    <source>
        <dbReference type="PROSITE" id="PS51186"/>
    </source>
</evidence>
<dbReference type="OrthoDB" id="9805924at2"/>
<protein>
    <submittedName>
        <fullName evidence="2">GCN5-related N-acetyltransferase</fullName>
    </submittedName>
</protein>
<organism evidence="2 3">
    <name type="scientific">Bacillus selenitireducens (strain ATCC 700615 / DSM 15326 / MLS10)</name>
    <dbReference type="NCBI Taxonomy" id="439292"/>
    <lineage>
        <taxon>Bacteria</taxon>
        <taxon>Bacillati</taxon>
        <taxon>Bacillota</taxon>
        <taxon>Bacilli</taxon>
        <taxon>Bacillales</taxon>
        <taxon>Bacillaceae</taxon>
        <taxon>Salisediminibacterium</taxon>
    </lineage>
</organism>
<evidence type="ECO:0000313" key="3">
    <source>
        <dbReference type="Proteomes" id="UP000000271"/>
    </source>
</evidence>
<sequence>MEDIFIVELTEEDAVSAYPVVKQLRDHLDEESYLELVKEAMANEGYRMFGLVNGDLLVSVIGLMPMTTLYDGRAIWVSDLVTAEMQRSKGYGGILLEFAEEWARDHGYGKITLSSGLQREDAHRFYEEKMNYSKKSYVFKKTF</sequence>
<dbReference type="GO" id="GO:0016747">
    <property type="term" value="F:acyltransferase activity, transferring groups other than amino-acyl groups"/>
    <property type="evidence" value="ECO:0007669"/>
    <property type="project" value="InterPro"/>
</dbReference>
<accession>D6XY54</accession>
<keyword evidence="3" id="KW-1185">Reference proteome</keyword>
<dbReference type="PROSITE" id="PS51186">
    <property type="entry name" value="GNAT"/>
    <property type="match status" value="1"/>
</dbReference>
<dbReference type="KEGG" id="bse:Bsel_0591"/>
<dbReference type="AlphaFoldDB" id="D6XY54"/>
<dbReference type="HOGENOM" id="CLU_013985_34_2_9"/>
<dbReference type="InterPro" id="IPR000182">
    <property type="entry name" value="GNAT_dom"/>
</dbReference>
<dbReference type="InterPro" id="IPR016181">
    <property type="entry name" value="Acyl_CoA_acyltransferase"/>
</dbReference>
<dbReference type="Gene3D" id="3.40.630.30">
    <property type="match status" value="1"/>
</dbReference>
<gene>
    <name evidence="2" type="ordered locus">Bsel_0591</name>
</gene>
<dbReference type="CDD" id="cd04301">
    <property type="entry name" value="NAT_SF"/>
    <property type="match status" value="1"/>
</dbReference>
<dbReference type="eggNOG" id="COG0454">
    <property type="taxonomic scope" value="Bacteria"/>
</dbReference>
<dbReference type="Proteomes" id="UP000000271">
    <property type="component" value="Chromosome"/>
</dbReference>
<dbReference type="SUPFAM" id="SSF55729">
    <property type="entry name" value="Acyl-CoA N-acyltransferases (Nat)"/>
    <property type="match status" value="1"/>
</dbReference>
<dbReference type="EMBL" id="CP001791">
    <property type="protein sequence ID" value="ADH98127.1"/>
    <property type="molecule type" value="Genomic_DNA"/>
</dbReference>
<name>D6XY54_BACIE</name>
<evidence type="ECO:0000313" key="2">
    <source>
        <dbReference type="EMBL" id="ADH98127.1"/>
    </source>
</evidence>
<feature type="domain" description="N-acetyltransferase" evidence="1">
    <location>
        <begin position="4"/>
        <end position="143"/>
    </location>
</feature>
<dbReference type="Pfam" id="PF00583">
    <property type="entry name" value="Acetyltransf_1"/>
    <property type="match status" value="1"/>
</dbReference>
<dbReference type="STRING" id="439292.Bsel_0591"/>
<reference evidence="2" key="1">
    <citation type="submission" date="2009-10" db="EMBL/GenBank/DDBJ databases">
        <title>Complete sequence of Bacillus selenitireducens MLS10.</title>
        <authorList>
            <consortium name="US DOE Joint Genome Institute"/>
            <person name="Lucas S."/>
            <person name="Copeland A."/>
            <person name="Lapidus A."/>
            <person name="Glavina del Rio T."/>
            <person name="Dalin E."/>
            <person name="Tice H."/>
            <person name="Bruce D."/>
            <person name="Goodwin L."/>
            <person name="Pitluck S."/>
            <person name="Sims D."/>
            <person name="Brettin T."/>
            <person name="Detter J.C."/>
            <person name="Han C."/>
            <person name="Larimer F."/>
            <person name="Land M."/>
            <person name="Hauser L."/>
            <person name="Kyrpides N."/>
            <person name="Ovchinnikova G."/>
            <person name="Stolz J."/>
        </authorList>
    </citation>
    <scope>NUCLEOTIDE SEQUENCE [LARGE SCALE GENOMIC DNA]</scope>
    <source>
        <strain evidence="2">MLS10</strain>
    </source>
</reference>
<proteinExistence type="predicted"/>
<dbReference type="RefSeq" id="WP_013171556.1">
    <property type="nucleotide sequence ID" value="NC_014219.1"/>
</dbReference>